<evidence type="ECO:0000313" key="3">
    <source>
        <dbReference type="Proteomes" id="UP000434957"/>
    </source>
</evidence>
<reference evidence="2 3" key="1">
    <citation type="submission" date="2018-08" db="EMBL/GenBank/DDBJ databases">
        <title>Genomic investigation of the strawberry pathogen Phytophthora fragariae indicates pathogenicity is determined by transcriptional variation in three key races.</title>
        <authorList>
            <person name="Adams T.M."/>
            <person name="Armitage A.D."/>
            <person name="Sobczyk M.K."/>
            <person name="Bates H.J."/>
            <person name="Dunwell J.M."/>
            <person name="Nellist C.F."/>
            <person name="Harrison R.J."/>
        </authorList>
    </citation>
    <scope>NUCLEOTIDE SEQUENCE [LARGE SCALE GENOMIC DNA]</scope>
    <source>
        <strain evidence="2 3">SCRP333</strain>
    </source>
</reference>
<feature type="domain" description="Reverse transcriptase" evidence="1">
    <location>
        <begin position="283"/>
        <end position="562"/>
    </location>
</feature>
<sequence length="731" mass="81805">MPWVAAWNLVQPGADADHHGTKLHVRSPDDPIRVQRPARIYPVPSFATEAVAAATKQILNEFSEQIGPQVTATEAAQKWDRLKAEIVRRTRACVRERRRTIRNSTKQKLARLIRQQQRLLAEQLGAPATVETITEAIEAITLDDTSGPTRAVRLRRAIAECKQIRADRNQNRIYREATHWTGKTTKAFFRRISNKFSDNLIHRLDQPAANKEDIERVLDWNPREDAEDSAKQAIAADITEQEVRTALRACKRGKASGPDRLGNGWYREFEDYLVPILAVLLNKWSDAGVFPPSFLEADIFCLKKGGQQSNALNCRPLALLNTYYKIFTRILATRVGITLPEEIHPNQNGFVPGRTIHETLDLYDAAQCRVIDDPEQAEATAMLLDFKKAYDSLDREYMLMVLRKKGYPEKFVRAIDGTHAGTRVRFLANGAWSRLIQVTSGIRQGCPLAPMLFILALDPLYRKLDSYLGARGVIIQSDGGRFELRVAGYADDTAAFVRHTKDIPIVMRVLDTFGKASGLQINTGKTMVIALHPRGPQPGMTLPDSLVFQKTKEACRYLGLQVGSSIPSSTSWQMAKQKLKVRLQIASQKVLTADQRSLVAGAIIIPQLLYVARHAWPTTEEVSNMATRIRNYVWHGQFSTEGTGHRAWTDPDIAALPRDQGGLAIPVLRAELYAMAAITVSTWAESGTRQAHIVGDVLFHRGATRSAPKVYITPECGLALARMNHLRRRVA</sequence>
<protein>
    <recommendedName>
        <fullName evidence="1">Reverse transcriptase domain-containing protein</fullName>
    </recommendedName>
</protein>
<keyword evidence="3" id="KW-1185">Reference proteome</keyword>
<dbReference type="Pfam" id="PF00078">
    <property type="entry name" value="RVT_1"/>
    <property type="match status" value="1"/>
</dbReference>
<accession>A0A6A4C0N2</accession>
<dbReference type="PROSITE" id="PS50878">
    <property type="entry name" value="RT_POL"/>
    <property type="match status" value="1"/>
</dbReference>
<proteinExistence type="predicted"/>
<dbReference type="PANTHER" id="PTHR19446">
    <property type="entry name" value="REVERSE TRANSCRIPTASES"/>
    <property type="match status" value="1"/>
</dbReference>
<dbReference type="EMBL" id="QXFT01003900">
    <property type="protein sequence ID" value="KAE9281760.1"/>
    <property type="molecule type" value="Genomic_DNA"/>
</dbReference>
<dbReference type="SUPFAM" id="SSF56672">
    <property type="entry name" value="DNA/RNA polymerases"/>
    <property type="match status" value="1"/>
</dbReference>
<evidence type="ECO:0000313" key="2">
    <source>
        <dbReference type="EMBL" id="KAE9281760.1"/>
    </source>
</evidence>
<dbReference type="InterPro" id="IPR000477">
    <property type="entry name" value="RT_dom"/>
</dbReference>
<dbReference type="AlphaFoldDB" id="A0A6A4C0N2"/>
<organism evidence="2 3">
    <name type="scientific">Phytophthora rubi</name>
    <dbReference type="NCBI Taxonomy" id="129364"/>
    <lineage>
        <taxon>Eukaryota</taxon>
        <taxon>Sar</taxon>
        <taxon>Stramenopiles</taxon>
        <taxon>Oomycota</taxon>
        <taxon>Peronosporomycetes</taxon>
        <taxon>Peronosporales</taxon>
        <taxon>Peronosporaceae</taxon>
        <taxon>Phytophthora</taxon>
    </lineage>
</organism>
<evidence type="ECO:0000259" key="1">
    <source>
        <dbReference type="PROSITE" id="PS50878"/>
    </source>
</evidence>
<dbReference type="InterPro" id="IPR043502">
    <property type="entry name" value="DNA/RNA_pol_sf"/>
</dbReference>
<dbReference type="CDD" id="cd01650">
    <property type="entry name" value="RT_nLTR_like"/>
    <property type="match status" value="1"/>
</dbReference>
<dbReference type="Proteomes" id="UP000434957">
    <property type="component" value="Unassembled WGS sequence"/>
</dbReference>
<comment type="caution">
    <text evidence="2">The sequence shown here is derived from an EMBL/GenBank/DDBJ whole genome shotgun (WGS) entry which is preliminary data.</text>
</comment>
<name>A0A6A4C0N2_9STRA</name>
<gene>
    <name evidence="2" type="ORF">PR003_g27585</name>
</gene>